<protein>
    <submittedName>
        <fullName evidence="2">Uncharacterized protein</fullName>
    </submittedName>
</protein>
<evidence type="ECO:0000313" key="2">
    <source>
        <dbReference type="EMBL" id="PAU74157.1"/>
    </source>
</evidence>
<reference evidence="2 3" key="1">
    <citation type="submission" date="2017-08" db="EMBL/GenBank/DDBJ databases">
        <title>Halomonas alkalisoli sp. nov., isolated from saline alkaline soil.</title>
        <authorList>
            <person name="Wang D."/>
            <person name="Zhang G."/>
        </authorList>
    </citation>
    <scope>NUCLEOTIDE SEQUENCE [LARGE SCALE GENOMIC DNA]</scope>
    <source>
        <strain evidence="2 3">WRN001</strain>
    </source>
</reference>
<feature type="region of interest" description="Disordered" evidence="1">
    <location>
        <begin position="1"/>
        <end position="38"/>
    </location>
</feature>
<sequence>MYHQASGFRHQLSSVHDVTQEKQHLGARRAGAPNDRPGWRMAAKVAAMPKGMLELGDTDAEQLSRMANADPLVSQLP</sequence>
<dbReference type="Proteomes" id="UP000217771">
    <property type="component" value="Unassembled WGS sequence"/>
</dbReference>
<accession>A0A2A2EP76</accession>
<name>A0A2A2EP76_9GAMM</name>
<dbReference type="EMBL" id="NSKB01000014">
    <property type="protein sequence ID" value="PAU74157.1"/>
    <property type="molecule type" value="Genomic_DNA"/>
</dbReference>
<gene>
    <name evidence="2" type="ORF">CK498_24030</name>
</gene>
<proteinExistence type="predicted"/>
<organism evidence="2 3">
    <name type="scientific">Halomonas salipaludis</name>
    <dbReference type="NCBI Taxonomy" id="2032625"/>
    <lineage>
        <taxon>Bacteria</taxon>
        <taxon>Pseudomonadati</taxon>
        <taxon>Pseudomonadota</taxon>
        <taxon>Gammaproteobacteria</taxon>
        <taxon>Oceanospirillales</taxon>
        <taxon>Halomonadaceae</taxon>
        <taxon>Halomonas</taxon>
    </lineage>
</organism>
<dbReference type="AlphaFoldDB" id="A0A2A2EP76"/>
<evidence type="ECO:0000313" key="3">
    <source>
        <dbReference type="Proteomes" id="UP000217771"/>
    </source>
</evidence>
<evidence type="ECO:0000256" key="1">
    <source>
        <dbReference type="SAM" id="MobiDB-lite"/>
    </source>
</evidence>
<keyword evidence="3" id="KW-1185">Reference proteome</keyword>
<comment type="caution">
    <text evidence="2">The sequence shown here is derived from an EMBL/GenBank/DDBJ whole genome shotgun (WGS) entry which is preliminary data.</text>
</comment>